<proteinExistence type="predicted"/>
<dbReference type="KEGG" id="mls:MSLAZ_0221"/>
<dbReference type="Proteomes" id="UP000033072">
    <property type="component" value="Chromosome"/>
</dbReference>
<evidence type="ECO:0000313" key="4">
    <source>
        <dbReference type="Proteomes" id="UP000033072"/>
    </source>
</evidence>
<dbReference type="EMBL" id="CP009515">
    <property type="protein sequence ID" value="AKB73482.1"/>
    <property type="molecule type" value="Genomic_DNA"/>
</dbReference>
<feature type="transmembrane region" description="Helical" evidence="2">
    <location>
        <begin position="40"/>
        <end position="61"/>
    </location>
</feature>
<feature type="transmembrane region" description="Helical" evidence="2">
    <location>
        <begin position="6"/>
        <end position="28"/>
    </location>
</feature>
<feature type="region of interest" description="Disordered" evidence="1">
    <location>
        <begin position="308"/>
        <end position="330"/>
    </location>
</feature>
<dbReference type="RefSeq" id="WP_048124323.1">
    <property type="nucleotide sequence ID" value="NZ_CP009515.1"/>
</dbReference>
<reference evidence="3 4" key="1">
    <citation type="submission" date="2014-07" db="EMBL/GenBank/DDBJ databases">
        <title>Methanogenic archaea and the global carbon cycle.</title>
        <authorList>
            <person name="Henriksen J.R."/>
            <person name="Luke J."/>
            <person name="Reinhart S."/>
            <person name="Benedict M.N."/>
            <person name="Youngblut N.D."/>
            <person name="Metcalf M.E."/>
            <person name="Whitaker R.J."/>
            <person name="Metcalf W.W."/>
        </authorList>
    </citation>
    <scope>NUCLEOTIDE SEQUENCE [LARGE SCALE GENOMIC DNA]</scope>
    <source>
        <strain evidence="3 4">Z-7289</strain>
    </source>
</reference>
<feature type="transmembrane region" description="Helical" evidence="2">
    <location>
        <begin position="73"/>
        <end position="91"/>
    </location>
</feature>
<dbReference type="GeneID" id="24804893"/>
<keyword evidence="2" id="KW-1133">Transmembrane helix</keyword>
<dbReference type="PATRIC" id="fig|1434111.4.peg.274"/>
<evidence type="ECO:0000256" key="1">
    <source>
        <dbReference type="SAM" id="MobiDB-lite"/>
    </source>
</evidence>
<keyword evidence="2" id="KW-0812">Transmembrane</keyword>
<dbReference type="HOGENOM" id="CLU_840948_0_0_2"/>
<gene>
    <name evidence="3" type="ORF">MSLAZ_0221</name>
</gene>
<evidence type="ECO:0000313" key="3">
    <source>
        <dbReference type="EMBL" id="AKB73482.1"/>
    </source>
</evidence>
<sequence>MIDSESLYKVMTNYTVLAVLLVFIILSIRRKIPKSKIGQYGTLKYFTMAVLIVVSFWFFVYSNINNSLNAKDNLQLVVVLFASLSIFLIALDNEYTKSFSEIKDIVLDSKIYVPFAQKVGDSKFQFKDMVNASTTSIFIIGPNLAFLSKKKNKEEMKEILFKKFIANPAFEIKILIMDPANKDMRDKNLGFTEQFWDELDESVKVFKQWAEDARKKAEGENASDYKFNVRVTDILTLSLLFRDKETPEGCVLVTPIPNGSEGANRSCFLIKKKSYEMAFYEYYDSYNKLFKEKYSKSIYDAYDYVKKPPDSEENHKVIKDVQTHVEDTEK</sequence>
<organism evidence="3 4">
    <name type="scientific">Methanosarcina lacustris Z-7289</name>
    <dbReference type="NCBI Taxonomy" id="1434111"/>
    <lineage>
        <taxon>Archaea</taxon>
        <taxon>Methanobacteriati</taxon>
        <taxon>Methanobacteriota</taxon>
        <taxon>Stenosarchaea group</taxon>
        <taxon>Methanomicrobia</taxon>
        <taxon>Methanosarcinales</taxon>
        <taxon>Methanosarcinaceae</taxon>
        <taxon>Methanosarcina</taxon>
    </lineage>
</organism>
<evidence type="ECO:0000256" key="2">
    <source>
        <dbReference type="SAM" id="Phobius"/>
    </source>
</evidence>
<keyword evidence="4" id="KW-1185">Reference proteome</keyword>
<protein>
    <submittedName>
        <fullName evidence="3">Uncharacterized protein</fullName>
    </submittedName>
</protein>
<keyword evidence="2" id="KW-0472">Membrane</keyword>
<name>A0A0E3S321_9EURY</name>
<accession>A0A0E3S321</accession>
<dbReference type="AlphaFoldDB" id="A0A0E3S321"/>